<reference evidence="1" key="1">
    <citation type="submission" date="2022-08" db="UniProtKB">
        <authorList>
            <consortium name="EnsemblMetazoa"/>
        </authorList>
    </citation>
    <scope>IDENTIFICATION</scope>
    <source>
        <strain evidence="1">EBRO</strain>
    </source>
</reference>
<evidence type="ECO:0000313" key="1">
    <source>
        <dbReference type="EnsemblMetazoa" id="AATE015821-PA.1"/>
    </source>
</evidence>
<dbReference type="AlphaFoldDB" id="A0A182JD32"/>
<dbReference type="STRING" id="41427.A0A182JD32"/>
<evidence type="ECO:0008006" key="2">
    <source>
        <dbReference type="Google" id="ProtNLM"/>
    </source>
</evidence>
<sequence length="258" mass="30515">MAKIMGVWPQEYVAIRVQWYRKLYYFMMLMHWFNTYLQVEFFFRNLGNLNLIVQGLCSFCSICTTGIKAMRMHSYEAEILHIWRTMESATLFKKIHFLRTGDNKHIFTRIDDHIDRQWKEVHLNLRFYCLVVGAVASTYSIIPACMNLYNEFQGNDFNRSLVYNTYYPFIEEYRRFSPLHEVLFCSESLSGFTTWAGVVAFDGLYVVLVLYATSLMRMLGDLMQETTNQALSDVERTFFLRECLQQHIKTIQLSDSAS</sequence>
<organism evidence="1">
    <name type="scientific">Anopheles atroparvus</name>
    <name type="common">European mosquito</name>
    <dbReference type="NCBI Taxonomy" id="41427"/>
    <lineage>
        <taxon>Eukaryota</taxon>
        <taxon>Metazoa</taxon>
        <taxon>Ecdysozoa</taxon>
        <taxon>Arthropoda</taxon>
        <taxon>Hexapoda</taxon>
        <taxon>Insecta</taxon>
        <taxon>Pterygota</taxon>
        <taxon>Neoptera</taxon>
        <taxon>Endopterygota</taxon>
        <taxon>Diptera</taxon>
        <taxon>Nematocera</taxon>
        <taxon>Culicoidea</taxon>
        <taxon>Culicidae</taxon>
        <taxon>Anophelinae</taxon>
        <taxon>Anopheles</taxon>
    </lineage>
</organism>
<protein>
    <recommendedName>
        <fullName evidence="2">Odorant receptor</fullName>
    </recommendedName>
</protein>
<dbReference type="EnsemblMetazoa" id="AATE015821-RA">
    <property type="protein sequence ID" value="AATE015821-PA.1"/>
    <property type="gene ID" value="AATE015821"/>
</dbReference>
<dbReference type="VEuPathDB" id="VectorBase:AATE015821"/>
<proteinExistence type="predicted"/>
<accession>A0A182JD32</accession>
<name>A0A182JD32_ANOAO</name>